<comment type="similarity">
    <text evidence="6">Belongs to the mitochondrion-specific ribosomal protein mL37 family.</text>
</comment>
<evidence type="ECO:0000256" key="7">
    <source>
        <dbReference type="ARBA" id="ARBA00039442"/>
    </source>
</evidence>
<dbReference type="GO" id="GO:0003735">
    <property type="term" value="F:structural constituent of ribosome"/>
    <property type="evidence" value="ECO:0007669"/>
    <property type="project" value="InterPro"/>
</dbReference>
<dbReference type="GO" id="GO:1990904">
    <property type="term" value="C:ribonucleoprotein complex"/>
    <property type="evidence" value="ECO:0007669"/>
    <property type="project" value="UniProtKB-KW"/>
</dbReference>
<dbReference type="AlphaFoldDB" id="A0A6J0BWZ8"/>
<dbReference type="CTD" id="51253"/>
<proteinExistence type="inferred from homology"/>
<organism evidence="10">
    <name type="scientific">Neodiprion lecontei</name>
    <name type="common">Redheaded pine sawfly</name>
    <dbReference type="NCBI Taxonomy" id="441921"/>
    <lineage>
        <taxon>Eukaryota</taxon>
        <taxon>Metazoa</taxon>
        <taxon>Ecdysozoa</taxon>
        <taxon>Arthropoda</taxon>
        <taxon>Hexapoda</taxon>
        <taxon>Insecta</taxon>
        <taxon>Pterygota</taxon>
        <taxon>Neoptera</taxon>
        <taxon>Endopterygota</taxon>
        <taxon>Hymenoptera</taxon>
        <taxon>Tenthredinoidea</taxon>
        <taxon>Diprionidae</taxon>
        <taxon>Diprioninae</taxon>
        <taxon>Neodiprion</taxon>
    </lineage>
</organism>
<reference evidence="10" key="1">
    <citation type="submission" date="2025-08" db="UniProtKB">
        <authorList>
            <consortium name="RefSeq"/>
        </authorList>
    </citation>
    <scope>IDENTIFICATION</scope>
    <source>
        <tissue evidence="10">Thorax and Abdomen</tissue>
    </source>
</reference>
<dbReference type="PANTHER" id="PTHR15889:SF2">
    <property type="entry name" value="LARGE RIBOSOMAL SUBUNIT PROTEIN ML37"/>
    <property type="match status" value="1"/>
</dbReference>
<comment type="subcellular location">
    <subcellularLocation>
        <location evidence="1">Mitochondrion</location>
    </subcellularLocation>
</comment>
<dbReference type="InterPro" id="IPR010793">
    <property type="entry name" value="Ribosomal_mL37/mL65"/>
</dbReference>
<dbReference type="PANTHER" id="PTHR15889">
    <property type="entry name" value="MITOCHONDRIAL RIBOSOMAL PROTEIN L37"/>
    <property type="match status" value="1"/>
</dbReference>
<dbReference type="GO" id="GO:0006412">
    <property type="term" value="P:translation"/>
    <property type="evidence" value="ECO:0007669"/>
    <property type="project" value="InterPro"/>
</dbReference>
<evidence type="ECO:0000256" key="1">
    <source>
        <dbReference type="ARBA" id="ARBA00004173"/>
    </source>
</evidence>
<name>A0A6J0BWZ8_NEOLC</name>
<dbReference type="GO" id="GO:0005840">
    <property type="term" value="C:ribosome"/>
    <property type="evidence" value="ECO:0007669"/>
    <property type="project" value="UniProtKB-KW"/>
</dbReference>
<dbReference type="FunCoup" id="A0A6J0BWZ8">
    <property type="interactions" value="660"/>
</dbReference>
<evidence type="ECO:0000256" key="3">
    <source>
        <dbReference type="ARBA" id="ARBA00022980"/>
    </source>
</evidence>
<keyword evidence="5" id="KW-0687">Ribonucleoprotein</keyword>
<protein>
    <recommendedName>
        <fullName evidence="7">Large ribosomal subunit protein mL37</fullName>
    </recommendedName>
    <alternativeName>
        <fullName evidence="8">39S ribosomal protein L37, mitochondrial</fullName>
    </alternativeName>
</protein>
<evidence type="ECO:0000256" key="2">
    <source>
        <dbReference type="ARBA" id="ARBA00022946"/>
    </source>
</evidence>
<keyword evidence="9" id="KW-1185">Reference proteome</keyword>
<dbReference type="InterPro" id="IPR052482">
    <property type="entry name" value="mtLSU_mL37"/>
</dbReference>
<dbReference type="Pfam" id="PF07147">
    <property type="entry name" value="PDCD9"/>
    <property type="match status" value="1"/>
</dbReference>
<dbReference type="Proteomes" id="UP000829291">
    <property type="component" value="Chromosome 4"/>
</dbReference>
<dbReference type="KEGG" id="nlo:107224040"/>
<dbReference type="GeneID" id="107224040"/>
<evidence type="ECO:0000256" key="8">
    <source>
        <dbReference type="ARBA" id="ARBA00041617"/>
    </source>
</evidence>
<accession>A0A6J0BWZ8</accession>
<keyword evidence="4" id="KW-0496">Mitochondrion</keyword>
<sequence length="410" mass="47041">MRLSSSLWAQHLGRMIKRHWYIQGNRPIIQTATESYLKSQNIEIVEPEILLVQQLPERLKLNEPLIPLPLPKDKTHPNWKDKPCLSYRDHNVLLEGVEQAKVLTKTVEIVDGLPESVNNLITEHDERVEELVLRTVYNSTIYDAYQERLPKPKDPERPGFMFPRPYGISAIRKARNLSQKLLQLCESLSGPQVAFERNLIYNGVVSLPIEKDEKQLQFELRADMLVTSTSPLKPMASKGEGNDIQLPNLHPIDSTITLEKENIYTLRNFYPIMKNSQWMNVHTIFAHFNPREVKNIYETPVTESQILGRSLLKSFAVGAACARQRFGNEVLSLSEPVTVQCIQSDGKMFHFSVLQLNTLDLNGSGGERNIWWSAPNINLYEKAGYEGGIPTVQNYNPEVFRRIFAFYNNN</sequence>
<keyword evidence="3 10" id="KW-0689">Ribosomal protein</keyword>
<dbReference type="InParanoid" id="A0A6J0BWZ8"/>
<dbReference type="OrthoDB" id="5835618at2759"/>
<evidence type="ECO:0000256" key="4">
    <source>
        <dbReference type="ARBA" id="ARBA00023128"/>
    </source>
</evidence>
<evidence type="ECO:0000256" key="6">
    <source>
        <dbReference type="ARBA" id="ARBA00037985"/>
    </source>
</evidence>
<gene>
    <name evidence="10" type="primary">LOC107224040</name>
</gene>
<evidence type="ECO:0000313" key="10">
    <source>
        <dbReference type="RefSeq" id="XP_015519436.1"/>
    </source>
</evidence>
<dbReference type="RefSeq" id="XP_015519436.1">
    <property type="nucleotide sequence ID" value="XM_015663950.2"/>
</dbReference>
<evidence type="ECO:0000313" key="9">
    <source>
        <dbReference type="Proteomes" id="UP000829291"/>
    </source>
</evidence>
<dbReference type="GO" id="GO:0005739">
    <property type="term" value="C:mitochondrion"/>
    <property type="evidence" value="ECO:0007669"/>
    <property type="project" value="UniProtKB-SubCell"/>
</dbReference>
<evidence type="ECO:0000256" key="5">
    <source>
        <dbReference type="ARBA" id="ARBA00023274"/>
    </source>
</evidence>
<keyword evidence="2" id="KW-0809">Transit peptide</keyword>